<evidence type="ECO:0000313" key="4">
    <source>
        <dbReference type="Proteomes" id="UP000241890"/>
    </source>
</evidence>
<dbReference type="InParanoid" id="A0A2R5GFE7"/>
<dbReference type="GO" id="GO:0016055">
    <property type="term" value="P:Wnt signaling pathway"/>
    <property type="evidence" value="ECO:0007669"/>
    <property type="project" value="UniProtKB-KW"/>
</dbReference>
<dbReference type="SUPFAM" id="SSF54236">
    <property type="entry name" value="Ubiquitin-like"/>
    <property type="match status" value="1"/>
</dbReference>
<proteinExistence type="predicted"/>
<keyword evidence="4" id="KW-1185">Reference proteome</keyword>
<keyword evidence="1" id="KW-0879">Wnt signaling pathway</keyword>
<dbReference type="OrthoDB" id="10007451at2759"/>
<dbReference type="Pfam" id="PF00778">
    <property type="entry name" value="DIX"/>
    <property type="match status" value="1"/>
</dbReference>
<name>A0A2R5GFE7_9STRA</name>
<sequence>MSSTSVYYFVPEDGDDEAHPNFFSLSKPAAKVRAADVRAAFPLPGAYHLRFKKAFKNTYVWLDVVDDGQIVPRFEGQIFAKISRLSAQHGAAGAAGQMGSGGSPVTDALAANDADWIDTHAHEWCAVIVTGAQASVTEWRDQK</sequence>
<dbReference type="PANTHER" id="PTHR42509">
    <property type="entry name" value="DIX DOMAIN-CONTAINING PROTEIN"/>
    <property type="match status" value="1"/>
</dbReference>
<comment type="caution">
    <text evidence="3">The sequence shown here is derived from an EMBL/GenBank/DDBJ whole genome shotgun (WGS) entry which is preliminary data.</text>
</comment>
<dbReference type="EMBL" id="BEYU01000042">
    <property type="protein sequence ID" value="GBG28488.1"/>
    <property type="molecule type" value="Genomic_DNA"/>
</dbReference>
<dbReference type="InterPro" id="IPR038207">
    <property type="entry name" value="DIX_dom_sf"/>
</dbReference>
<accession>A0A2R5GFE7</accession>
<feature type="domain" description="DIX" evidence="2">
    <location>
        <begin position="4"/>
        <end position="82"/>
    </location>
</feature>
<dbReference type="Proteomes" id="UP000241890">
    <property type="component" value="Unassembled WGS sequence"/>
</dbReference>
<evidence type="ECO:0000313" key="3">
    <source>
        <dbReference type="EMBL" id="GBG28488.1"/>
    </source>
</evidence>
<reference evidence="3 4" key="1">
    <citation type="submission" date="2017-12" db="EMBL/GenBank/DDBJ databases">
        <title>Sequencing, de novo assembly and annotation of complete genome of a new Thraustochytrid species, strain FCC1311.</title>
        <authorList>
            <person name="Sedici K."/>
            <person name="Godart F."/>
            <person name="Aiese Cigliano R."/>
            <person name="Sanseverino W."/>
            <person name="Barakat M."/>
            <person name="Ortet P."/>
            <person name="Marechal E."/>
            <person name="Cagnac O."/>
            <person name="Amato A."/>
        </authorList>
    </citation>
    <scope>NUCLEOTIDE SEQUENCE [LARGE SCALE GENOMIC DNA]</scope>
</reference>
<evidence type="ECO:0000259" key="2">
    <source>
        <dbReference type="Pfam" id="PF00778"/>
    </source>
</evidence>
<dbReference type="AlphaFoldDB" id="A0A2R5GFE7"/>
<gene>
    <name evidence="3" type="ORF">FCC1311_047112</name>
</gene>
<evidence type="ECO:0000256" key="1">
    <source>
        <dbReference type="ARBA" id="ARBA00022687"/>
    </source>
</evidence>
<dbReference type="PANTHER" id="PTHR42509:SF1">
    <property type="entry name" value="DIX DOMAIN-CONTAINING PROTEIN"/>
    <property type="match status" value="1"/>
</dbReference>
<dbReference type="InterPro" id="IPR029071">
    <property type="entry name" value="Ubiquitin-like_domsf"/>
</dbReference>
<organism evidence="3 4">
    <name type="scientific">Hondaea fermentalgiana</name>
    <dbReference type="NCBI Taxonomy" id="2315210"/>
    <lineage>
        <taxon>Eukaryota</taxon>
        <taxon>Sar</taxon>
        <taxon>Stramenopiles</taxon>
        <taxon>Bigyra</taxon>
        <taxon>Labyrinthulomycetes</taxon>
        <taxon>Thraustochytrida</taxon>
        <taxon>Thraustochytriidae</taxon>
        <taxon>Hondaea</taxon>
    </lineage>
</organism>
<protein>
    <recommendedName>
        <fullName evidence="2">DIX domain-containing protein</fullName>
    </recommendedName>
</protein>
<dbReference type="InterPro" id="IPR001158">
    <property type="entry name" value="DIX"/>
</dbReference>
<dbReference type="Gene3D" id="2.40.240.130">
    <property type="match status" value="1"/>
</dbReference>